<comment type="caution">
    <text evidence="1">The sequence shown here is derived from an EMBL/GenBank/DDBJ whole genome shotgun (WGS) entry which is preliminary data.</text>
</comment>
<dbReference type="EMBL" id="JAAAJA010001808">
    <property type="protein sequence ID" value="KAG0246218.1"/>
    <property type="molecule type" value="Genomic_DNA"/>
</dbReference>
<gene>
    <name evidence="1" type="ORF">BG011_002508</name>
</gene>
<keyword evidence="2" id="KW-1185">Reference proteome</keyword>
<dbReference type="OrthoDB" id="2342249at2759"/>
<proteinExistence type="predicted"/>
<evidence type="ECO:0000313" key="1">
    <source>
        <dbReference type="EMBL" id="KAG0246218.1"/>
    </source>
</evidence>
<accession>A0A9P6TTC0</accession>
<protein>
    <submittedName>
        <fullName evidence="1">Uncharacterized protein</fullName>
    </submittedName>
</protein>
<name>A0A9P6TTC0_9FUNG</name>
<feature type="non-terminal residue" evidence="1">
    <location>
        <position position="88"/>
    </location>
</feature>
<reference evidence="1" key="1">
    <citation type="journal article" date="2020" name="Fungal Divers.">
        <title>Resolving the Mortierellaceae phylogeny through synthesis of multi-gene phylogenetics and phylogenomics.</title>
        <authorList>
            <person name="Vandepol N."/>
            <person name="Liber J."/>
            <person name="Desiro A."/>
            <person name="Na H."/>
            <person name="Kennedy M."/>
            <person name="Barry K."/>
            <person name="Grigoriev I.V."/>
            <person name="Miller A.N."/>
            <person name="O'Donnell K."/>
            <person name="Stajich J.E."/>
            <person name="Bonito G."/>
        </authorList>
    </citation>
    <scope>NUCLEOTIDE SEQUENCE</scope>
    <source>
        <strain evidence="1">KOD948</strain>
    </source>
</reference>
<evidence type="ECO:0000313" key="2">
    <source>
        <dbReference type="Proteomes" id="UP000726737"/>
    </source>
</evidence>
<sequence length="88" mass="9624">MSHSTQDALMLARTNIEAARKARGEKDKVINHYRTAKNALAKVNVAKADISSLREMVAAYQDLAVVLDNSGVQVQGKAAKCRRRADTL</sequence>
<dbReference type="Proteomes" id="UP000726737">
    <property type="component" value="Unassembled WGS sequence"/>
</dbReference>
<dbReference type="AlphaFoldDB" id="A0A9P6TTC0"/>
<organism evidence="1 2">
    <name type="scientific">Mortierella polycephala</name>
    <dbReference type="NCBI Taxonomy" id="41804"/>
    <lineage>
        <taxon>Eukaryota</taxon>
        <taxon>Fungi</taxon>
        <taxon>Fungi incertae sedis</taxon>
        <taxon>Mucoromycota</taxon>
        <taxon>Mortierellomycotina</taxon>
        <taxon>Mortierellomycetes</taxon>
        <taxon>Mortierellales</taxon>
        <taxon>Mortierellaceae</taxon>
        <taxon>Mortierella</taxon>
    </lineage>
</organism>